<dbReference type="InterPro" id="IPR008160">
    <property type="entry name" value="Collagen"/>
</dbReference>
<accession>A0A914XMD2</accession>
<sequence length="285" mass="29672">MLKDGLRYNIPAFRFPIHLANEPLEDQRCSFCTKERKYEFCSTGRLCGDRPIGRLGDAVDVVPVCAGRKDEQHRRGTVHRYERLQAAGERYLERIYRAQRSPLQRIRAQREASGTRTVSMQCSEYVPARIGRTPLFAEDGEAGPPGTPGSSGGKGDPGTAGTPGPAGPKGDNGPPGGNGNPGSQGPPGPPGPPSEAGPAGPPGPPGPPGPDGPPGDDASYCPCPKRAAFQARDAVSAKKVVATAKTAAAAKDKVVVAAAKEKVVVAAAKEKVVVAAKEKVRASKN</sequence>
<evidence type="ECO:0000313" key="3">
    <source>
        <dbReference type="Proteomes" id="UP000887566"/>
    </source>
</evidence>
<feature type="region of interest" description="Disordered" evidence="2">
    <location>
        <begin position="135"/>
        <end position="221"/>
    </location>
</feature>
<evidence type="ECO:0000313" key="4">
    <source>
        <dbReference type="WBParaSite" id="PSAMB.scaffold8size148366.g132.t1"/>
    </source>
</evidence>
<reference evidence="4" key="1">
    <citation type="submission" date="2022-11" db="UniProtKB">
        <authorList>
            <consortium name="WormBaseParasite"/>
        </authorList>
    </citation>
    <scope>IDENTIFICATION</scope>
</reference>
<keyword evidence="3" id="KW-1185">Reference proteome</keyword>
<keyword evidence="1" id="KW-0677">Repeat</keyword>
<dbReference type="WBParaSite" id="PSAMB.scaffold8size148366.g132.t1">
    <property type="protein sequence ID" value="PSAMB.scaffold8size148366.g132.t1"/>
    <property type="gene ID" value="PSAMB.scaffold8size148366.g132"/>
</dbReference>
<protein>
    <submittedName>
        <fullName evidence="4">Collagen triple helix repeat protein</fullName>
    </submittedName>
</protein>
<dbReference type="Proteomes" id="UP000887566">
    <property type="component" value="Unplaced"/>
</dbReference>
<organism evidence="3 4">
    <name type="scientific">Plectus sambesii</name>
    <dbReference type="NCBI Taxonomy" id="2011161"/>
    <lineage>
        <taxon>Eukaryota</taxon>
        <taxon>Metazoa</taxon>
        <taxon>Ecdysozoa</taxon>
        <taxon>Nematoda</taxon>
        <taxon>Chromadorea</taxon>
        <taxon>Plectida</taxon>
        <taxon>Plectina</taxon>
        <taxon>Plectoidea</taxon>
        <taxon>Plectidae</taxon>
        <taxon>Plectus</taxon>
    </lineage>
</organism>
<dbReference type="PANTHER" id="PTHR24637:SF421">
    <property type="entry name" value="CUTICLE COLLAGEN DPY-2"/>
    <property type="match status" value="1"/>
</dbReference>
<feature type="compositionally biased region" description="Gly residues" evidence="2">
    <location>
        <begin position="173"/>
        <end position="182"/>
    </location>
</feature>
<feature type="compositionally biased region" description="Pro residues" evidence="2">
    <location>
        <begin position="184"/>
        <end position="213"/>
    </location>
</feature>
<feature type="compositionally biased region" description="Gly residues" evidence="2">
    <location>
        <begin position="149"/>
        <end position="158"/>
    </location>
</feature>
<dbReference type="AlphaFoldDB" id="A0A914XMD2"/>
<dbReference type="PANTHER" id="PTHR24637">
    <property type="entry name" value="COLLAGEN"/>
    <property type="match status" value="1"/>
</dbReference>
<dbReference type="Pfam" id="PF01391">
    <property type="entry name" value="Collagen"/>
    <property type="match status" value="1"/>
</dbReference>
<proteinExistence type="predicted"/>
<evidence type="ECO:0000256" key="1">
    <source>
        <dbReference type="ARBA" id="ARBA00022737"/>
    </source>
</evidence>
<name>A0A914XMD2_9BILA</name>
<feature type="compositionally biased region" description="Low complexity" evidence="2">
    <location>
        <begin position="159"/>
        <end position="172"/>
    </location>
</feature>
<evidence type="ECO:0000256" key="2">
    <source>
        <dbReference type="SAM" id="MobiDB-lite"/>
    </source>
</evidence>